<dbReference type="InterPro" id="IPR010985">
    <property type="entry name" value="Ribbon_hlx_hlx"/>
</dbReference>
<organism evidence="1 2">
    <name type="scientific">Acidianus hospitalis (strain W1)</name>
    <dbReference type="NCBI Taxonomy" id="933801"/>
    <lineage>
        <taxon>Archaea</taxon>
        <taxon>Thermoproteota</taxon>
        <taxon>Thermoprotei</taxon>
        <taxon>Sulfolobales</taxon>
        <taxon>Sulfolobaceae</taxon>
        <taxon>Acidianus</taxon>
    </lineage>
</organism>
<reference evidence="1 2" key="1">
    <citation type="journal article" date="2011" name="Extremophiles">
        <title>Genomic analysis of Acidianus hospitalis W1 a host for studying crenarchaeal virus and plasmid life cycles.</title>
        <authorList>
            <person name="You X.Y."/>
            <person name="Liu C."/>
            <person name="Wang S.Y."/>
            <person name="Jiang C.Y."/>
            <person name="Shah S.A."/>
            <person name="Prangishvili D."/>
            <person name="She Q."/>
            <person name="Liu S.J."/>
            <person name="Garrett R.A."/>
        </authorList>
    </citation>
    <scope>NUCLEOTIDE SEQUENCE [LARGE SCALE GENOMIC DNA]</scope>
    <source>
        <strain evidence="1 2">W1</strain>
    </source>
</reference>
<evidence type="ECO:0000313" key="2">
    <source>
        <dbReference type="Proteomes" id="UP000008458"/>
    </source>
</evidence>
<dbReference type="HOGENOM" id="CLU_3178367_0_0_2"/>
<reference key="2">
    <citation type="journal article" date="2011" name="Extremophiles">
        <title>Genomic analyses of Acidianus hospitalis W1 a host for studying crenarchaeal virus and plasmid life cycles.</title>
        <authorList>
            <person name="You X.Y."/>
            <person name="Liu C."/>
            <person name="Wang S.Y."/>
            <person name="Jiang C.Y."/>
            <person name="Shah S.A."/>
            <person name="Prangishvili D."/>
            <person name="Liu S.J."/>
            <person name="Garrett R.A."/>
        </authorList>
    </citation>
    <scope>NUCLEOTIDE SEQUENCE</scope>
    <source>
        <strain>W1</strain>
    </source>
</reference>
<dbReference type="RefSeq" id="WP_013776587.1">
    <property type="nucleotide sequence ID" value="NC_015518.1"/>
</dbReference>
<dbReference type="GeneID" id="71811315"/>
<dbReference type="SUPFAM" id="SSF47598">
    <property type="entry name" value="Ribbon-helix-helix"/>
    <property type="match status" value="1"/>
</dbReference>
<name>F4B6X9_ACIHW</name>
<proteinExistence type="predicted"/>
<protein>
    <submittedName>
        <fullName evidence="1">Uncharacterized protein</fullName>
    </submittedName>
</protein>
<accession>F4B6X9</accession>
<dbReference type="eggNOG" id="arCOG07304">
    <property type="taxonomic scope" value="Archaea"/>
</dbReference>
<dbReference type="EMBL" id="CP002535">
    <property type="protein sequence ID" value="AEE94672.1"/>
    <property type="molecule type" value="Genomic_DNA"/>
</dbReference>
<gene>
    <name evidence="1" type="ordered locus">Ahos_1796</name>
</gene>
<sequence length="46" mass="5269">MKVLIKDVDEKLYRMLKARASIEGISIGETVNEAIKLLLLNKELIR</sequence>
<dbReference type="Proteomes" id="UP000008458">
    <property type="component" value="Chromosome"/>
</dbReference>
<dbReference type="AlphaFoldDB" id="F4B6X9"/>
<dbReference type="GO" id="GO:0006355">
    <property type="term" value="P:regulation of DNA-templated transcription"/>
    <property type="evidence" value="ECO:0007669"/>
    <property type="project" value="InterPro"/>
</dbReference>
<keyword evidence="2" id="KW-1185">Reference proteome</keyword>
<evidence type="ECO:0000313" key="1">
    <source>
        <dbReference type="EMBL" id="AEE94672.1"/>
    </source>
</evidence>
<dbReference type="KEGG" id="aho:Ahos_1796"/>